<dbReference type="GO" id="GO:0019878">
    <property type="term" value="P:lysine biosynthetic process via aminoadipic acid"/>
    <property type="evidence" value="ECO:0007669"/>
    <property type="project" value="TreeGrafter"/>
</dbReference>
<dbReference type="STRING" id="58114.SAMN05216270_11137"/>
<dbReference type="InterPro" id="IPR050559">
    <property type="entry name" value="P-Pant_transferase_sf"/>
</dbReference>
<dbReference type="PANTHER" id="PTHR12215:SF10">
    <property type="entry name" value="L-AMINOADIPATE-SEMIALDEHYDE DEHYDROGENASE-PHOSPHOPANTETHEINYL TRANSFERASE"/>
    <property type="match status" value="1"/>
</dbReference>
<dbReference type="PANTHER" id="PTHR12215">
    <property type="entry name" value="PHOSPHOPANTETHEINE TRANSFERASE"/>
    <property type="match status" value="1"/>
</dbReference>
<dbReference type="AlphaFoldDB" id="A0A1G6ZJM6"/>
<dbReference type="InterPro" id="IPR008278">
    <property type="entry name" value="4-PPantetheinyl_Trfase_dom"/>
</dbReference>
<sequence length="229" mass="25091">MDTGVTVHVWVVPPVEGRGERERLLAVLDRTERERLARFAYAHTRMQYLTAHALLRCALSAMTDGVGAAEWRFTAAPGGKPAIAAPASRLRFNLSHTDGAVACAIADGTECGIDIESATAVGDDIGQFAFTADERARIAQAPKDSQRTLRTALWTLKEAYGKATGEGLTARVRATTLHPAPTRLPEPWRHLRFTAGRHTVALVCAPDRRRLRCRLHQAFPTPRTTGRPH</sequence>
<protein>
    <submittedName>
        <fullName evidence="4">4'-phosphopantetheinyl transferase</fullName>
    </submittedName>
</protein>
<evidence type="ECO:0000256" key="2">
    <source>
        <dbReference type="ARBA" id="ARBA00022679"/>
    </source>
</evidence>
<gene>
    <name evidence="4" type="ORF">SAMN05216270_11137</name>
</gene>
<evidence type="ECO:0000313" key="4">
    <source>
        <dbReference type="EMBL" id="SDE02632.1"/>
    </source>
</evidence>
<dbReference type="Gene3D" id="3.90.470.20">
    <property type="entry name" value="4'-phosphopantetheinyl transferase domain"/>
    <property type="match status" value="1"/>
</dbReference>
<keyword evidence="5" id="KW-1185">Reference proteome</keyword>
<evidence type="ECO:0000256" key="1">
    <source>
        <dbReference type="ARBA" id="ARBA00010990"/>
    </source>
</evidence>
<dbReference type="RefSeq" id="WP_143014974.1">
    <property type="nucleotide sequence ID" value="NZ_FNAD01000011.1"/>
</dbReference>
<dbReference type="Pfam" id="PF01648">
    <property type="entry name" value="ACPS"/>
    <property type="match status" value="1"/>
</dbReference>
<feature type="domain" description="4'-phosphopantetheinyl transferase" evidence="3">
    <location>
        <begin position="111"/>
        <end position="183"/>
    </location>
</feature>
<dbReference type="Proteomes" id="UP000198949">
    <property type="component" value="Unassembled WGS sequence"/>
</dbReference>
<comment type="similarity">
    <text evidence="1">Belongs to the P-Pant transferase superfamily. Gsp/Sfp/HetI/AcpT family.</text>
</comment>
<organism evidence="4 5">
    <name type="scientific">Glycomyces harbinensis</name>
    <dbReference type="NCBI Taxonomy" id="58114"/>
    <lineage>
        <taxon>Bacteria</taxon>
        <taxon>Bacillati</taxon>
        <taxon>Actinomycetota</taxon>
        <taxon>Actinomycetes</taxon>
        <taxon>Glycomycetales</taxon>
        <taxon>Glycomycetaceae</taxon>
        <taxon>Glycomyces</taxon>
    </lineage>
</organism>
<dbReference type="GO" id="GO:0000287">
    <property type="term" value="F:magnesium ion binding"/>
    <property type="evidence" value="ECO:0007669"/>
    <property type="project" value="InterPro"/>
</dbReference>
<proteinExistence type="inferred from homology"/>
<name>A0A1G6ZJM6_9ACTN</name>
<dbReference type="EMBL" id="FNAD01000011">
    <property type="protein sequence ID" value="SDE02632.1"/>
    <property type="molecule type" value="Genomic_DNA"/>
</dbReference>
<dbReference type="GO" id="GO:0005829">
    <property type="term" value="C:cytosol"/>
    <property type="evidence" value="ECO:0007669"/>
    <property type="project" value="TreeGrafter"/>
</dbReference>
<dbReference type="InterPro" id="IPR037143">
    <property type="entry name" value="4-PPantetheinyl_Trfase_dom_sf"/>
</dbReference>
<dbReference type="SUPFAM" id="SSF56214">
    <property type="entry name" value="4'-phosphopantetheinyl transferase"/>
    <property type="match status" value="2"/>
</dbReference>
<reference evidence="5" key="1">
    <citation type="submission" date="2016-10" db="EMBL/GenBank/DDBJ databases">
        <authorList>
            <person name="Varghese N."/>
            <person name="Submissions S."/>
        </authorList>
    </citation>
    <scope>NUCLEOTIDE SEQUENCE [LARGE SCALE GENOMIC DNA]</scope>
    <source>
        <strain evidence="5">CGMCC 4.3516</strain>
    </source>
</reference>
<keyword evidence="2 4" id="KW-0808">Transferase</keyword>
<accession>A0A1G6ZJM6</accession>
<dbReference type="GO" id="GO:0008897">
    <property type="term" value="F:holo-[acyl-carrier-protein] synthase activity"/>
    <property type="evidence" value="ECO:0007669"/>
    <property type="project" value="InterPro"/>
</dbReference>
<evidence type="ECO:0000313" key="5">
    <source>
        <dbReference type="Proteomes" id="UP000198949"/>
    </source>
</evidence>
<evidence type="ECO:0000259" key="3">
    <source>
        <dbReference type="Pfam" id="PF01648"/>
    </source>
</evidence>
<dbReference type="OrthoDB" id="190168at2"/>